<evidence type="ECO:0000256" key="4">
    <source>
        <dbReference type="ARBA" id="ARBA00004406"/>
    </source>
</evidence>
<dbReference type="PANTHER" id="PTHR24292:SF104">
    <property type="entry name" value="CYTOCHROME P450 308A1-RELATED"/>
    <property type="match status" value="1"/>
</dbReference>
<dbReference type="Pfam" id="PF00067">
    <property type="entry name" value="p450"/>
    <property type="match status" value="1"/>
</dbReference>
<keyword evidence="9" id="KW-0492">Microsome</keyword>
<keyword evidence="13 16" id="KW-0472">Membrane</keyword>
<keyword evidence="12 15" id="KW-0503">Monooxygenase</keyword>
<dbReference type="GO" id="GO:0016705">
    <property type="term" value="F:oxidoreductase activity, acting on paired donors, with incorporation or reduction of molecular oxygen"/>
    <property type="evidence" value="ECO:0007669"/>
    <property type="project" value="InterPro"/>
</dbReference>
<comment type="similarity">
    <text evidence="5 15">Belongs to the cytochrome P450 family.</text>
</comment>
<evidence type="ECO:0000256" key="8">
    <source>
        <dbReference type="ARBA" id="ARBA00022824"/>
    </source>
</evidence>
<evidence type="ECO:0000256" key="6">
    <source>
        <dbReference type="ARBA" id="ARBA00022617"/>
    </source>
</evidence>
<dbReference type="GO" id="GO:0005789">
    <property type="term" value="C:endoplasmic reticulum membrane"/>
    <property type="evidence" value="ECO:0007669"/>
    <property type="project" value="UniProtKB-SubCell"/>
</dbReference>
<keyword evidence="6 14" id="KW-0349">Heme</keyword>
<evidence type="ECO:0000256" key="3">
    <source>
        <dbReference type="ARBA" id="ARBA00004174"/>
    </source>
</evidence>
<keyword evidence="7 14" id="KW-0479">Metal-binding</keyword>
<evidence type="ECO:0000256" key="13">
    <source>
        <dbReference type="ARBA" id="ARBA00023136"/>
    </source>
</evidence>
<proteinExistence type="evidence at transcript level"/>
<dbReference type="AlphaFoldDB" id="A0AA49X7E8"/>
<sequence>MSTLALLAAAAVCIFLYFGVILWKANNYWKVRGVKHFKPWPLVGNLARALLFKRHISFYYDEVYRAFPKERMVGMYEFLTPTLVLRDPQLIENVLVKEFSTYPDHGPLFFEPGSISYQSVFSITGIRWRALRNKLVTTFSSGKMKFIYPEIVQSCQRLVDGHPERLDKDTIHVFAVKSFMNSMFGTKVLPGGEEELITKTKEVFQGKPQRLIQQILLIFFPKLADFFNLTFMSKSLDIYFRELLNTLVEQRESTNGQREDYAQILCEMKKMGKMNIYNKENNKIDETFDVTNDMVLAQAFMFFFAGLDTNVLLMLHTAFELSLAKHCQEKARQEVRRVLKKHGGYSWEAVKDMKYLEQCIQETLRIHPSLQFIFRMNNRDTEIGGVKIKKDTRIVIPLHSLQMDPGHFPDPHVFDPERFNEPLSSKFTYLPFSEGPRVCLGKRFTIIETITFFAHILDNFELHLSPDTVLPLRYNPNALFHAPVTDKEISVILKRIK</sequence>
<dbReference type="GO" id="GO:0004497">
    <property type="term" value="F:monooxygenase activity"/>
    <property type="evidence" value="ECO:0007669"/>
    <property type="project" value="UniProtKB-KW"/>
</dbReference>
<keyword evidence="8" id="KW-0256">Endoplasmic reticulum</keyword>
<comment type="cofactor">
    <cofactor evidence="1 14">
        <name>heme</name>
        <dbReference type="ChEBI" id="CHEBI:30413"/>
    </cofactor>
</comment>
<dbReference type="PRINTS" id="PR00465">
    <property type="entry name" value="EP450IV"/>
</dbReference>
<keyword evidence="11 14" id="KW-0408">Iron</keyword>
<evidence type="ECO:0000256" key="11">
    <source>
        <dbReference type="ARBA" id="ARBA00023004"/>
    </source>
</evidence>
<evidence type="ECO:0000256" key="14">
    <source>
        <dbReference type="PIRSR" id="PIRSR602403-1"/>
    </source>
</evidence>
<evidence type="ECO:0000256" key="7">
    <source>
        <dbReference type="ARBA" id="ARBA00022723"/>
    </source>
</evidence>
<protein>
    <submittedName>
        <fullName evidence="17">Cytochrome P450</fullName>
    </submittedName>
</protein>
<evidence type="ECO:0000256" key="1">
    <source>
        <dbReference type="ARBA" id="ARBA00001971"/>
    </source>
</evidence>
<dbReference type="CDD" id="cd11056">
    <property type="entry name" value="CYP6-like"/>
    <property type="match status" value="1"/>
</dbReference>
<name>A0AA49X7E8_9HEMI</name>
<dbReference type="InterPro" id="IPR050476">
    <property type="entry name" value="Insect_CytP450_Detox"/>
</dbReference>
<comment type="function">
    <text evidence="2">May be involved in the metabolism of insect hormones and in the breakdown of synthetic insecticides.</text>
</comment>
<dbReference type="Gene3D" id="1.10.630.10">
    <property type="entry name" value="Cytochrome P450"/>
    <property type="match status" value="1"/>
</dbReference>
<dbReference type="InterPro" id="IPR036396">
    <property type="entry name" value="Cyt_P450_sf"/>
</dbReference>
<evidence type="ECO:0000256" key="12">
    <source>
        <dbReference type="ARBA" id="ARBA00023033"/>
    </source>
</evidence>
<dbReference type="InterPro" id="IPR017972">
    <property type="entry name" value="Cyt_P450_CS"/>
</dbReference>
<dbReference type="GO" id="GO:0005506">
    <property type="term" value="F:iron ion binding"/>
    <property type="evidence" value="ECO:0007669"/>
    <property type="project" value="InterPro"/>
</dbReference>
<evidence type="ECO:0000256" key="10">
    <source>
        <dbReference type="ARBA" id="ARBA00023002"/>
    </source>
</evidence>
<evidence type="ECO:0000256" key="9">
    <source>
        <dbReference type="ARBA" id="ARBA00022848"/>
    </source>
</evidence>
<feature type="binding site" description="axial binding residue" evidence="14">
    <location>
        <position position="439"/>
    </location>
    <ligand>
        <name>heme</name>
        <dbReference type="ChEBI" id="CHEBI:30413"/>
    </ligand>
    <ligandPart>
        <name>Fe</name>
        <dbReference type="ChEBI" id="CHEBI:18248"/>
    </ligandPart>
</feature>
<keyword evidence="16" id="KW-1133">Transmembrane helix</keyword>
<feature type="transmembrane region" description="Helical" evidence="16">
    <location>
        <begin position="6"/>
        <end position="25"/>
    </location>
</feature>
<dbReference type="InterPro" id="IPR002403">
    <property type="entry name" value="Cyt_P450_E_grp-IV"/>
</dbReference>
<comment type="subcellular location">
    <subcellularLocation>
        <location evidence="4">Endoplasmic reticulum membrane</location>
        <topology evidence="4">Peripheral membrane protein</topology>
    </subcellularLocation>
    <subcellularLocation>
        <location evidence="3">Microsome membrane</location>
        <topology evidence="3">Peripheral membrane protein</topology>
    </subcellularLocation>
</comment>
<dbReference type="EMBL" id="OQ948042">
    <property type="protein sequence ID" value="WLK66391.1"/>
    <property type="molecule type" value="mRNA"/>
</dbReference>
<dbReference type="PROSITE" id="PS00086">
    <property type="entry name" value="CYTOCHROME_P450"/>
    <property type="match status" value="1"/>
</dbReference>
<accession>A0AA49X7E8</accession>
<dbReference type="PANTHER" id="PTHR24292">
    <property type="entry name" value="CYTOCHROME P450"/>
    <property type="match status" value="1"/>
</dbReference>
<keyword evidence="10 15" id="KW-0560">Oxidoreductase</keyword>
<dbReference type="GO" id="GO:0020037">
    <property type="term" value="F:heme binding"/>
    <property type="evidence" value="ECO:0007669"/>
    <property type="project" value="InterPro"/>
</dbReference>
<keyword evidence="16" id="KW-0812">Transmembrane</keyword>
<evidence type="ECO:0000256" key="2">
    <source>
        <dbReference type="ARBA" id="ARBA00003690"/>
    </source>
</evidence>
<evidence type="ECO:0000256" key="16">
    <source>
        <dbReference type="SAM" id="Phobius"/>
    </source>
</evidence>
<evidence type="ECO:0000256" key="5">
    <source>
        <dbReference type="ARBA" id="ARBA00010617"/>
    </source>
</evidence>
<evidence type="ECO:0000313" key="17">
    <source>
        <dbReference type="EMBL" id="WLK66391.1"/>
    </source>
</evidence>
<reference evidence="17" key="1">
    <citation type="submission" date="2023-05" db="EMBL/GenBank/DDBJ databases">
        <title>Sublethal effect of chlorpyrifos on predatory behavior by Eocanthecona furcellata and its preliminary mechanisms.</title>
        <authorList>
            <person name="Xu S."/>
        </authorList>
    </citation>
    <scope>NUCLEOTIDE SEQUENCE</scope>
</reference>
<dbReference type="PRINTS" id="PR00385">
    <property type="entry name" value="P450"/>
</dbReference>
<dbReference type="SUPFAM" id="SSF48264">
    <property type="entry name" value="Cytochrome P450"/>
    <property type="match status" value="1"/>
</dbReference>
<gene>
    <name evidence="17" type="primary">cyp6B1</name>
</gene>
<dbReference type="InterPro" id="IPR001128">
    <property type="entry name" value="Cyt_P450"/>
</dbReference>
<evidence type="ECO:0000256" key="15">
    <source>
        <dbReference type="RuleBase" id="RU000461"/>
    </source>
</evidence>
<organism evidence="17">
    <name type="scientific">Eocanthecona furcellata</name>
    <dbReference type="NCBI Taxonomy" id="696902"/>
    <lineage>
        <taxon>Eukaryota</taxon>
        <taxon>Metazoa</taxon>
        <taxon>Ecdysozoa</taxon>
        <taxon>Arthropoda</taxon>
        <taxon>Hexapoda</taxon>
        <taxon>Insecta</taxon>
        <taxon>Pterygota</taxon>
        <taxon>Neoptera</taxon>
        <taxon>Paraneoptera</taxon>
        <taxon>Hemiptera</taxon>
        <taxon>Heteroptera</taxon>
        <taxon>Panheteroptera</taxon>
        <taxon>Pentatomomorpha</taxon>
        <taxon>Pentatomoidea</taxon>
        <taxon>Pentatomidae</taxon>
        <taxon>Asopinae</taxon>
        <taxon>Eocanthecona</taxon>
    </lineage>
</organism>